<dbReference type="Proteomes" id="UP001381693">
    <property type="component" value="Unassembled WGS sequence"/>
</dbReference>
<gene>
    <name evidence="1" type="ORF">SK128_024323</name>
</gene>
<evidence type="ECO:0000313" key="1">
    <source>
        <dbReference type="EMBL" id="KAK7071628.1"/>
    </source>
</evidence>
<protein>
    <submittedName>
        <fullName evidence="1">Uncharacterized protein</fullName>
    </submittedName>
</protein>
<reference evidence="1 2" key="1">
    <citation type="submission" date="2023-11" db="EMBL/GenBank/DDBJ databases">
        <title>Halocaridina rubra genome assembly.</title>
        <authorList>
            <person name="Smith C."/>
        </authorList>
    </citation>
    <scope>NUCLEOTIDE SEQUENCE [LARGE SCALE GENOMIC DNA]</scope>
    <source>
        <strain evidence="1">EP-1</strain>
        <tissue evidence="1">Whole</tissue>
    </source>
</reference>
<accession>A0AAN8WZX2</accession>
<organism evidence="1 2">
    <name type="scientific">Halocaridina rubra</name>
    <name type="common">Hawaiian red shrimp</name>
    <dbReference type="NCBI Taxonomy" id="373956"/>
    <lineage>
        <taxon>Eukaryota</taxon>
        <taxon>Metazoa</taxon>
        <taxon>Ecdysozoa</taxon>
        <taxon>Arthropoda</taxon>
        <taxon>Crustacea</taxon>
        <taxon>Multicrustacea</taxon>
        <taxon>Malacostraca</taxon>
        <taxon>Eumalacostraca</taxon>
        <taxon>Eucarida</taxon>
        <taxon>Decapoda</taxon>
        <taxon>Pleocyemata</taxon>
        <taxon>Caridea</taxon>
        <taxon>Atyoidea</taxon>
        <taxon>Atyidae</taxon>
        <taxon>Halocaridina</taxon>
    </lineage>
</organism>
<comment type="caution">
    <text evidence="1">The sequence shown here is derived from an EMBL/GenBank/DDBJ whole genome shotgun (WGS) entry which is preliminary data.</text>
</comment>
<keyword evidence="2" id="KW-1185">Reference proteome</keyword>
<dbReference type="EMBL" id="JAXCGZ010014146">
    <property type="protein sequence ID" value="KAK7071628.1"/>
    <property type="molecule type" value="Genomic_DNA"/>
</dbReference>
<evidence type="ECO:0000313" key="2">
    <source>
        <dbReference type="Proteomes" id="UP001381693"/>
    </source>
</evidence>
<name>A0AAN8WZX2_HALRR</name>
<sequence length="123" mass="13357">MQAITTTLATTLPVTTTTMTTEVTRLETTTITIDAVTTTYSTTSSIPKASNSTTIIIPTTTASTPAKTCDRKHERRYNTQEYWVNFSKGPSAAVTYGKATVKNVSEVKATDKKTAKKETTKPE</sequence>
<proteinExistence type="predicted"/>
<dbReference type="AlphaFoldDB" id="A0AAN8WZX2"/>
<feature type="non-terminal residue" evidence="1">
    <location>
        <position position="123"/>
    </location>
</feature>